<evidence type="ECO:0000256" key="1">
    <source>
        <dbReference type="SAM" id="MobiDB-lite"/>
    </source>
</evidence>
<dbReference type="PROSITE" id="PS51257">
    <property type="entry name" value="PROKAR_LIPOPROTEIN"/>
    <property type="match status" value="1"/>
</dbReference>
<feature type="compositionally biased region" description="Basic and acidic residues" evidence="1">
    <location>
        <begin position="36"/>
        <end position="56"/>
    </location>
</feature>
<sequence length="196" mass="21608">MKKILSILLLTVVFACNSGNKSKDETQKDNVPSAETEMRAETKTDTKAETKTETKTEAKTETKIETKSNVNSNSNIVSEFLADIKTLEDVKGQNPISSFQKLAEEKASKVLTVSKDNIKEVLASAKEYSNCVITTGDHTIVKISDITDCKPSGSWGACMPFAKGYIKKGELILQEDYINNIIGIPDSQDRKAYLFN</sequence>
<evidence type="ECO:0000313" key="2">
    <source>
        <dbReference type="EMBL" id="AUP79311.1"/>
    </source>
</evidence>
<organism evidence="2 3">
    <name type="scientific">Flavivirga eckloniae</name>
    <dbReference type="NCBI Taxonomy" id="1803846"/>
    <lineage>
        <taxon>Bacteria</taxon>
        <taxon>Pseudomonadati</taxon>
        <taxon>Bacteroidota</taxon>
        <taxon>Flavobacteriia</taxon>
        <taxon>Flavobacteriales</taxon>
        <taxon>Flavobacteriaceae</taxon>
        <taxon>Flavivirga</taxon>
    </lineage>
</organism>
<accession>A0A2K9PQH4</accession>
<dbReference type="AlphaFoldDB" id="A0A2K9PQH4"/>
<dbReference type="Proteomes" id="UP000235826">
    <property type="component" value="Chromosome"/>
</dbReference>
<keyword evidence="3" id="KW-1185">Reference proteome</keyword>
<proteinExistence type="predicted"/>
<feature type="region of interest" description="Disordered" evidence="1">
    <location>
        <begin position="21"/>
        <end position="56"/>
    </location>
</feature>
<name>A0A2K9PQH4_9FLAO</name>
<evidence type="ECO:0000313" key="3">
    <source>
        <dbReference type="Proteomes" id="UP000235826"/>
    </source>
</evidence>
<dbReference type="EMBL" id="CP025791">
    <property type="protein sequence ID" value="AUP79311.1"/>
    <property type="molecule type" value="Genomic_DNA"/>
</dbReference>
<dbReference type="RefSeq" id="WP_102755966.1">
    <property type="nucleotide sequence ID" value="NZ_CP025791.1"/>
</dbReference>
<gene>
    <name evidence="2" type="ORF">C1H87_11580</name>
</gene>
<dbReference type="KEGG" id="fek:C1H87_11580"/>
<reference evidence="2 3" key="1">
    <citation type="submission" date="2018-01" db="EMBL/GenBank/DDBJ databases">
        <title>Complete genome sequence of Flavivirga eckloniae ECD14 isolated from seaweed Ecklonia cava.</title>
        <authorList>
            <person name="Lee J.H."/>
            <person name="Baik K.S."/>
            <person name="Seong C.N."/>
        </authorList>
    </citation>
    <scope>NUCLEOTIDE SEQUENCE [LARGE SCALE GENOMIC DNA]</scope>
    <source>
        <strain evidence="2 3">ECD14</strain>
    </source>
</reference>
<protein>
    <submittedName>
        <fullName evidence="2">Uncharacterized protein</fullName>
    </submittedName>
</protein>
<dbReference type="OrthoDB" id="1448963at2"/>